<keyword evidence="2" id="KW-1133">Transmembrane helix</keyword>
<keyword evidence="2" id="KW-0812">Transmembrane</keyword>
<feature type="domain" description="Brl1/Brr6" evidence="3">
    <location>
        <begin position="253"/>
        <end position="386"/>
    </location>
</feature>
<evidence type="ECO:0000313" key="5">
    <source>
        <dbReference type="Proteomes" id="UP000094336"/>
    </source>
</evidence>
<dbReference type="GO" id="GO:0006998">
    <property type="term" value="P:nuclear envelope organization"/>
    <property type="evidence" value="ECO:0007669"/>
    <property type="project" value="InterPro"/>
</dbReference>
<evidence type="ECO:0000256" key="2">
    <source>
        <dbReference type="SAM" id="Phobius"/>
    </source>
</evidence>
<dbReference type="RefSeq" id="XP_018987671.1">
    <property type="nucleotide sequence ID" value="XM_019127379.1"/>
</dbReference>
<dbReference type="GO" id="GO:0031965">
    <property type="term" value="C:nuclear membrane"/>
    <property type="evidence" value="ECO:0007669"/>
    <property type="project" value="InterPro"/>
</dbReference>
<dbReference type="STRING" id="984486.A0A1E3QXF4"/>
<evidence type="ECO:0000313" key="4">
    <source>
        <dbReference type="EMBL" id="ODQ82343.1"/>
    </source>
</evidence>
<dbReference type="PANTHER" id="PTHR28136">
    <property type="entry name" value="NUCLEUS EXPORT PROTEIN BRR6"/>
    <property type="match status" value="1"/>
</dbReference>
<feature type="region of interest" description="Disordered" evidence="1">
    <location>
        <begin position="429"/>
        <end position="449"/>
    </location>
</feature>
<keyword evidence="2" id="KW-0472">Membrane</keyword>
<organism evidence="4 5">
    <name type="scientific">Babjeviella inositovora NRRL Y-12698</name>
    <dbReference type="NCBI Taxonomy" id="984486"/>
    <lineage>
        <taxon>Eukaryota</taxon>
        <taxon>Fungi</taxon>
        <taxon>Dikarya</taxon>
        <taxon>Ascomycota</taxon>
        <taxon>Saccharomycotina</taxon>
        <taxon>Pichiomycetes</taxon>
        <taxon>Serinales incertae sedis</taxon>
        <taxon>Babjeviella</taxon>
    </lineage>
</organism>
<dbReference type="GeneID" id="30145232"/>
<sequence>MSVSTLFGGVHATPPPKATSTADGDRTAKLTPITVNDLQNNPMTPQLREQLHTTIQKSQWGKGFAPIGVLDENFEPASQLPPSLEGSIKLRPKVPSTKSPKEALVPLSISLTNSPAFLQSLGQPRKSPTRPLLSVRTPQPTSIMTAGNVGGFNIISLSVRGQDFVGVTSSTRYKSPEASFIRTPTKRRVTNPGRLLNRDRALSDGSGEEIVVDSSNHYLEGEEERVGAVQNLGLPKWYHMENLMHNAQTPFVISLYLQLLFNLILTSIVLYFVYIFISTISVDVNNKVEGYISEISQNIAACSRDYYRNECSPGLRRPALEEKCLEWEKCMNLDPNVVGRAKVGAETFAEIINGFVKPISWKSITFISLVVFGSLILTNVAFGSYRQNQLRYEAPYSQQAHIPPERLSGGRYSGHPSLPYFSKLAYSSLERQSPSPVCDSSKKLAKWRS</sequence>
<feature type="transmembrane region" description="Helical" evidence="2">
    <location>
        <begin position="255"/>
        <end position="277"/>
    </location>
</feature>
<reference evidence="5" key="1">
    <citation type="submission" date="2016-05" db="EMBL/GenBank/DDBJ databases">
        <title>Comparative genomics of biotechnologically important yeasts.</title>
        <authorList>
            <consortium name="DOE Joint Genome Institute"/>
            <person name="Riley R."/>
            <person name="Haridas S."/>
            <person name="Wolfe K.H."/>
            <person name="Lopes M.R."/>
            <person name="Hittinger C.T."/>
            <person name="Goker M."/>
            <person name="Salamov A."/>
            <person name="Wisecaver J."/>
            <person name="Long T.M."/>
            <person name="Aerts A.L."/>
            <person name="Barry K."/>
            <person name="Choi C."/>
            <person name="Clum A."/>
            <person name="Coughlan A.Y."/>
            <person name="Deshpande S."/>
            <person name="Douglass A.P."/>
            <person name="Hanson S.J."/>
            <person name="Klenk H.-P."/>
            <person name="Labutti K."/>
            <person name="Lapidus A."/>
            <person name="Lindquist E."/>
            <person name="Lipzen A."/>
            <person name="Meier-Kolthoff J.P."/>
            <person name="Ohm R.A."/>
            <person name="Otillar R.P."/>
            <person name="Pangilinan J."/>
            <person name="Peng Y."/>
            <person name="Rokas A."/>
            <person name="Rosa C.A."/>
            <person name="Scheuner C."/>
            <person name="Sibirny A.A."/>
            <person name="Slot J.C."/>
            <person name="Stielow J.B."/>
            <person name="Sun H."/>
            <person name="Kurtzman C.P."/>
            <person name="Blackwell M."/>
            <person name="Grigoriev I.V."/>
            <person name="Jeffries T.W."/>
        </authorList>
    </citation>
    <scope>NUCLEOTIDE SEQUENCE [LARGE SCALE GENOMIC DNA]</scope>
    <source>
        <strain evidence="5">NRRL Y-12698</strain>
    </source>
</reference>
<dbReference type="Proteomes" id="UP000094336">
    <property type="component" value="Unassembled WGS sequence"/>
</dbReference>
<evidence type="ECO:0000256" key="1">
    <source>
        <dbReference type="SAM" id="MobiDB-lite"/>
    </source>
</evidence>
<accession>A0A1E3QXF4</accession>
<dbReference type="InterPro" id="IPR018767">
    <property type="entry name" value="Brl1/Brr6_dom"/>
</dbReference>
<dbReference type="OrthoDB" id="5961at2759"/>
<keyword evidence="5" id="KW-1185">Reference proteome</keyword>
<dbReference type="SMART" id="SM01042">
    <property type="entry name" value="Brr6_like_C_C"/>
    <property type="match status" value="1"/>
</dbReference>
<name>A0A1E3QXF4_9ASCO</name>
<feature type="region of interest" description="Disordered" evidence="1">
    <location>
        <begin position="78"/>
        <end position="101"/>
    </location>
</feature>
<protein>
    <recommendedName>
        <fullName evidence="3">Brl1/Brr6 domain-containing protein</fullName>
    </recommendedName>
</protein>
<feature type="region of interest" description="Disordered" evidence="1">
    <location>
        <begin position="1"/>
        <end position="25"/>
    </location>
</feature>
<dbReference type="GO" id="GO:0055088">
    <property type="term" value="P:lipid homeostasis"/>
    <property type="evidence" value="ECO:0007669"/>
    <property type="project" value="InterPro"/>
</dbReference>
<evidence type="ECO:0000259" key="3">
    <source>
        <dbReference type="SMART" id="SM01042"/>
    </source>
</evidence>
<dbReference type="PANTHER" id="PTHR28136:SF1">
    <property type="entry name" value="NUCLEUS EXPORT PROTEIN BRL1"/>
    <property type="match status" value="1"/>
</dbReference>
<dbReference type="Pfam" id="PF10104">
    <property type="entry name" value="Brr6_like_C_C"/>
    <property type="match status" value="1"/>
</dbReference>
<gene>
    <name evidence="4" type="ORF">BABINDRAFT_158960</name>
</gene>
<proteinExistence type="predicted"/>
<feature type="transmembrane region" description="Helical" evidence="2">
    <location>
        <begin position="364"/>
        <end position="385"/>
    </location>
</feature>
<dbReference type="EMBL" id="KV454426">
    <property type="protein sequence ID" value="ODQ82343.1"/>
    <property type="molecule type" value="Genomic_DNA"/>
</dbReference>
<dbReference type="AlphaFoldDB" id="A0A1E3QXF4"/>
<dbReference type="InterPro" id="IPR040202">
    <property type="entry name" value="Brl1/Brr6"/>
</dbReference>